<evidence type="ECO:0000313" key="2">
    <source>
        <dbReference type="Proteomes" id="UP000053660"/>
    </source>
</evidence>
<reference evidence="1 2" key="1">
    <citation type="submission" date="2014-03" db="EMBL/GenBank/DDBJ databases">
        <title>Draft genome of the hookworm Oesophagostomum dentatum.</title>
        <authorList>
            <person name="Mitreva M."/>
        </authorList>
    </citation>
    <scope>NUCLEOTIDE SEQUENCE [LARGE SCALE GENOMIC DNA]</scope>
    <source>
        <strain evidence="1 2">OD-Hann</strain>
    </source>
</reference>
<gene>
    <name evidence="1" type="ORF">OESDEN_20013</name>
</gene>
<dbReference type="OrthoDB" id="5870462at2759"/>
<keyword evidence="2" id="KW-1185">Reference proteome</keyword>
<evidence type="ECO:0000313" key="1">
    <source>
        <dbReference type="EMBL" id="KHJ80313.1"/>
    </source>
</evidence>
<protein>
    <recommendedName>
        <fullName evidence="3">Exportin-1/Importin-beta-like domain-containing protein</fullName>
    </recommendedName>
</protein>
<dbReference type="EMBL" id="KN601104">
    <property type="protein sequence ID" value="KHJ80313.1"/>
    <property type="molecule type" value="Genomic_DNA"/>
</dbReference>
<proteinExistence type="predicted"/>
<dbReference type="AlphaFoldDB" id="A0A0B1S4N3"/>
<evidence type="ECO:0008006" key="3">
    <source>
        <dbReference type="Google" id="ProtNLM"/>
    </source>
</evidence>
<dbReference type="Proteomes" id="UP000053660">
    <property type="component" value="Unassembled WGS sequence"/>
</dbReference>
<accession>A0A0B1S4N3</accession>
<name>A0A0B1S4N3_OESDE</name>
<sequence>MLFASVIKYADVKLFGTCVRFIEAIARNLCSIPSKSSVLYFLFEDWTRFLEEVPNAAVIREDVTSCLAAVAATNESDSSKGDLARFSPMLNFLDVSATDIWTWGQVIRLATHVVKGKVEAHKTLIEGAINFYLRYFPVLYQDMQSLEDILNWNSLIQMHRASASLDVLLEQLSAQKILELLTICCTCDDNAQECLIMAEILVIPKCWLFTVLIGMMFEKFTASVENTVRLLPLAAKSLEVFGHTDVEREVVSLCFGLISVLRLGDCGFEDIRNVLRILENAIRYAYPSVNNDQCSIFAELLIKVFKAAQNFITNHNGTTEEVDELVHSLNSLCHALTVHKIYYSRIVGAILSAVMCPVEEMEFAIYKLHSICDKHSTSMLATNLPPSERLKYKRLFTTIKRTRKLVA</sequence>
<organism evidence="1 2">
    <name type="scientific">Oesophagostomum dentatum</name>
    <name type="common">Nodular worm</name>
    <dbReference type="NCBI Taxonomy" id="61180"/>
    <lineage>
        <taxon>Eukaryota</taxon>
        <taxon>Metazoa</taxon>
        <taxon>Ecdysozoa</taxon>
        <taxon>Nematoda</taxon>
        <taxon>Chromadorea</taxon>
        <taxon>Rhabditida</taxon>
        <taxon>Rhabditina</taxon>
        <taxon>Rhabditomorpha</taxon>
        <taxon>Strongyloidea</taxon>
        <taxon>Strongylidae</taxon>
        <taxon>Oesophagostomum</taxon>
    </lineage>
</organism>